<gene>
    <name evidence="4" type="ORF">AE0388_2509</name>
</gene>
<dbReference type="PATRIC" id="fig|1703.6.peg.2412"/>
<dbReference type="Gene3D" id="3.10.20.30">
    <property type="match status" value="1"/>
</dbReference>
<dbReference type="OrthoDB" id="3255135at2"/>
<dbReference type="InterPro" id="IPR016155">
    <property type="entry name" value="Mopterin_synth/thiamin_S_b"/>
</dbReference>
<evidence type="ECO:0000313" key="4">
    <source>
        <dbReference type="EMBL" id="KHS51959.1"/>
    </source>
</evidence>
<keyword evidence="5" id="KW-1185">Reference proteome</keyword>
<dbReference type="AlphaFoldDB" id="A0A0B9A039"/>
<dbReference type="EMBL" id="JTJZ01000020">
    <property type="protein sequence ID" value="KHS51959.1"/>
    <property type="molecule type" value="Genomic_DNA"/>
</dbReference>
<dbReference type="InterPro" id="IPR044672">
    <property type="entry name" value="MOCS2A"/>
</dbReference>
<evidence type="ECO:0000313" key="5">
    <source>
        <dbReference type="Proteomes" id="UP000031488"/>
    </source>
</evidence>
<dbReference type="InterPro" id="IPR003749">
    <property type="entry name" value="ThiS/MoaD-like"/>
</dbReference>
<protein>
    <recommendedName>
        <fullName evidence="3">Molybdopterin synthase sulfur carrier subunit</fullName>
    </recommendedName>
</protein>
<dbReference type="GO" id="GO:1990133">
    <property type="term" value="C:molybdopterin adenylyltransferase complex"/>
    <property type="evidence" value="ECO:0007669"/>
    <property type="project" value="TreeGrafter"/>
</dbReference>
<accession>A0A0B9A039</accession>
<dbReference type="PANTHER" id="PTHR33359:SF1">
    <property type="entry name" value="MOLYBDOPTERIN SYNTHASE SULFUR CARRIER SUBUNIT"/>
    <property type="match status" value="1"/>
</dbReference>
<reference evidence="4 5" key="1">
    <citation type="submission" date="2014-11" db="EMBL/GenBank/DDBJ databases">
        <title>Draft Genome Sequence of Brevibacterium linens AE038-8.</title>
        <authorList>
            <person name="Maizel D."/>
            <person name="Utturkar S.M."/>
            <person name="Brown S.D."/>
            <person name="Ferrero M."/>
            <person name="Rosen B.P."/>
        </authorList>
    </citation>
    <scope>NUCLEOTIDE SEQUENCE [LARGE SCALE GENOMIC DNA]</scope>
    <source>
        <strain evidence="4 5">AE038-8</strain>
    </source>
</reference>
<dbReference type="GO" id="GO:0000166">
    <property type="term" value="F:nucleotide binding"/>
    <property type="evidence" value="ECO:0007669"/>
    <property type="project" value="UniProtKB-KW"/>
</dbReference>
<evidence type="ECO:0000256" key="2">
    <source>
        <dbReference type="ARBA" id="ARBA00024200"/>
    </source>
</evidence>
<evidence type="ECO:0000256" key="1">
    <source>
        <dbReference type="ARBA" id="ARBA00022741"/>
    </source>
</evidence>
<dbReference type="PANTHER" id="PTHR33359">
    <property type="entry name" value="MOLYBDOPTERIN SYNTHASE SULFUR CARRIER SUBUNIT"/>
    <property type="match status" value="1"/>
</dbReference>
<dbReference type="RefSeq" id="WP_039210821.1">
    <property type="nucleotide sequence ID" value="NZ_JTJZ01000020.1"/>
</dbReference>
<organism evidence="4 5">
    <name type="scientific">Brevibacterium linens</name>
    <dbReference type="NCBI Taxonomy" id="1703"/>
    <lineage>
        <taxon>Bacteria</taxon>
        <taxon>Bacillati</taxon>
        <taxon>Actinomycetota</taxon>
        <taxon>Actinomycetes</taxon>
        <taxon>Micrococcales</taxon>
        <taxon>Brevibacteriaceae</taxon>
        <taxon>Brevibacterium</taxon>
    </lineage>
</organism>
<sequence>MPTITVRFFAAAREAFGARESQIRAGTVAELVDTLAEAADPQAATVLSRSSFLVNSVAATDRSVALSDGDTVDVLPPFAGG</sequence>
<keyword evidence="1" id="KW-0547">Nucleotide-binding</keyword>
<dbReference type="SUPFAM" id="SSF54285">
    <property type="entry name" value="MoaD/ThiS"/>
    <property type="match status" value="1"/>
</dbReference>
<evidence type="ECO:0000256" key="3">
    <source>
        <dbReference type="ARBA" id="ARBA00024247"/>
    </source>
</evidence>
<dbReference type="Pfam" id="PF02597">
    <property type="entry name" value="ThiS"/>
    <property type="match status" value="1"/>
</dbReference>
<dbReference type="CDD" id="cd17040">
    <property type="entry name" value="Ubl_MoaD_like"/>
    <property type="match status" value="1"/>
</dbReference>
<name>A0A0B9A039_BRELN</name>
<comment type="similarity">
    <text evidence="2">Belongs to the MoaD family.</text>
</comment>
<comment type="caution">
    <text evidence="4">The sequence shown here is derived from an EMBL/GenBank/DDBJ whole genome shotgun (WGS) entry which is preliminary data.</text>
</comment>
<dbReference type="GO" id="GO:0006777">
    <property type="term" value="P:Mo-molybdopterin cofactor biosynthetic process"/>
    <property type="evidence" value="ECO:0007669"/>
    <property type="project" value="InterPro"/>
</dbReference>
<proteinExistence type="inferred from homology"/>
<dbReference type="Proteomes" id="UP000031488">
    <property type="component" value="Unassembled WGS sequence"/>
</dbReference>
<dbReference type="InterPro" id="IPR012675">
    <property type="entry name" value="Beta-grasp_dom_sf"/>
</dbReference>